<name>A0ABV4MS46_9VIBR</name>
<dbReference type="EMBL" id="JBFSSG010000002">
    <property type="protein sequence ID" value="MEZ8719937.1"/>
    <property type="molecule type" value="Genomic_DNA"/>
</dbReference>
<organism evidence="1 2">
    <name type="scientific">Vibrio pomeroyi</name>
    <dbReference type="NCBI Taxonomy" id="198832"/>
    <lineage>
        <taxon>Bacteria</taxon>
        <taxon>Pseudomonadati</taxon>
        <taxon>Pseudomonadota</taxon>
        <taxon>Gammaproteobacteria</taxon>
        <taxon>Vibrionales</taxon>
        <taxon>Vibrionaceae</taxon>
        <taxon>Vibrio</taxon>
    </lineage>
</organism>
<protein>
    <submittedName>
        <fullName evidence="1">Uncharacterized protein</fullName>
    </submittedName>
</protein>
<dbReference type="Proteomes" id="UP001570071">
    <property type="component" value="Unassembled WGS sequence"/>
</dbReference>
<sequence length="707" mass="80031">MAKGKLQRRKIAPKAKATVTPISPSGRFEVYLGEDGKTIPCLDLMDLHDGDKIIRSLNLSLRDKRLSSAKQDAAEVLHYLRFALAYSGVVNTASLDAYVDKISANADLEYHTKYQKYASVKKFVKDLQKKGVLPELMPIPEGFDASKIQKKAKASFPELARPYVEDESNFDIHDVKKVAEALDIGLQEAQAYVFSLECMDILHQESLSGISDWEKDWSFTQSIIDNLTPEDIAFYQGVKGINDPVFFRERTSQDAIAMLYAQFGTKIPAVKDWPKGVNDFFRGIGWKKVGTRVKCLLKGDPVEPEDAELLAFAKGLSEEQLKEYQELEDFSYFNPSFDLRTIEHAIAILYVQRGRLLPSSAGWPDSVTDYLKCRGWVPSRVRASLFPTTKSVAPFIVGLLSYMDLSPNVYPVAQYSYLTSFTPSEDEGKIRVVLDKFRGEGGVDKSVDEDDEIIAACVRHTARMKRVLQDVGELGKDVLRKEKPRLFTQHTSSPHSHSGIEELLPPEESSVVNIVRDFITERSKRHPILKAIIGATGENFRPTNALILKLSGESIAIIQKILNHNSSVTTDLYTERVYTQTILKTKQKNFMRYLVDNASTPETKLENNKSKLENDLWDVSGEGVDEWINCEAQRIWFNDVDIIAEWLAWEKQIADSEEELRFNNPKRWDIYWAPRLAKYRSMLVLVTKVDLKAASEKAVNIVLPPLS</sequence>
<evidence type="ECO:0000313" key="1">
    <source>
        <dbReference type="EMBL" id="MEZ8719937.1"/>
    </source>
</evidence>
<gene>
    <name evidence="1" type="ORF">AB6D66_02585</name>
</gene>
<proteinExistence type="predicted"/>
<accession>A0ABV4MS46</accession>
<reference evidence="1 2" key="1">
    <citation type="journal article" date="2024" name="ISME J.">
        <title>Tailless and filamentous prophages are predominant in marine Vibrio.</title>
        <authorList>
            <person name="Steensen K."/>
            <person name="Seneca J."/>
            <person name="Bartlau N."/>
            <person name="Yu X.A."/>
            <person name="Hussain F.A."/>
            <person name="Polz M.F."/>
        </authorList>
    </citation>
    <scope>NUCLEOTIDE SEQUENCE [LARGE SCALE GENOMIC DNA]</scope>
    <source>
        <strain evidence="1 2">10N.239.312.F12</strain>
    </source>
</reference>
<dbReference type="RefSeq" id="WP_372122028.1">
    <property type="nucleotide sequence ID" value="NZ_JBFSSG010000002.1"/>
</dbReference>
<evidence type="ECO:0000313" key="2">
    <source>
        <dbReference type="Proteomes" id="UP001570071"/>
    </source>
</evidence>
<comment type="caution">
    <text evidence="1">The sequence shown here is derived from an EMBL/GenBank/DDBJ whole genome shotgun (WGS) entry which is preliminary data.</text>
</comment>
<keyword evidence="2" id="KW-1185">Reference proteome</keyword>